<dbReference type="InterPro" id="IPR050905">
    <property type="entry name" value="Plant_NBS-LRR"/>
</dbReference>
<reference evidence="9 10" key="1">
    <citation type="submission" date="2024-11" db="EMBL/GenBank/DDBJ databases">
        <title>Chromosome-level genome assembly of Eucalyptus globulus Labill. provides insights into its genome evolution.</title>
        <authorList>
            <person name="Li X."/>
        </authorList>
    </citation>
    <scope>NUCLEOTIDE SEQUENCE [LARGE SCALE GENOMIC DNA]</scope>
    <source>
        <strain evidence="9">CL2024</strain>
        <tissue evidence="9">Fresh tender leaves</tissue>
    </source>
</reference>
<feature type="domain" description="Disease resistance protein At4g27190-like leucine-rich repeats" evidence="8">
    <location>
        <begin position="812"/>
        <end position="920"/>
    </location>
</feature>
<comment type="caution">
    <text evidence="9">The sequence shown here is derived from an EMBL/GenBank/DDBJ whole genome shotgun (WGS) entry which is preliminary data.</text>
</comment>
<dbReference type="SUPFAM" id="SSF52058">
    <property type="entry name" value="L domain-like"/>
    <property type="match status" value="1"/>
</dbReference>
<evidence type="ECO:0000256" key="3">
    <source>
        <dbReference type="ARBA" id="ARBA00022821"/>
    </source>
</evidence>
<feature type="domain" description="NB-ARC" evidence="7">
    <location>
        <begin position="179"/>
        <end position="338"/>
    </location>
</feature>
<dbReference type="Gene3D" id="3.80.10.10">
    <property type="entry name" value="Ribonuclease Inhibitor"/>
    <property type="match status" value="1"/>
</dbReference>
<name>A0ABD3LFF2_EUCGL</name>
<evidence type="ECO:0008006" key="11">
    <source>
        <dbReference type="Google" id="ProtNLM"/>
    </source>
</evidence>
<feature type="coiled-coil region" evidence="5">
    <location>
        <begin position="31"/>
        <end position="94"/>
    </location>
</feature>
<gene>
    <name evidence="9" type="ORF">ACJRO7_011259</name>
</gene>
<dbReference type="PANTHER" id="PTHR33463:SF215">
    <property type="entry name" value="NB-ARC DOMAIN DISEASE RESISTANCE PROTEIN"/>
    <property type="match status" value="1"/>
</dbReference>
<dbReference type="Proteomes" id="UP001634007">
    <property type="component" value="Unassembled WGS sequence"/>
</dbReference>
<evidence type="ECO:0000256" key="4">
    <source>
        <dbReference type="ARBA" id="ARBA00022840"/>
    </source>
</evidence>
<evidence type="ECO:0000256" key="5">
    <source>
        <dbReference type="SAM" id="Coils"/>
    </source>
</evidence>
<proteinExistence type="inferred from homology"/>
<evidence type="ECO:0000259" key="8">
    <source>
        <dbReference type="Pfam" id="PF23247"/>
    </source>
</evidence>
<dbReference type="GO" id="GO:0006952">
    <property type="term" value="P:defense response"/>
    <property type="evidence" value="ECO:0007669"/>
    <property type="project" value="UniProtKB-KW"/>
</dbReference>
<keyword evidence="3" id="KW-0611">Plant defense</keyword>
<feature type="transmembrane region" description="Helical" evidence="6">
    <location>
        <begin position="935"/>
        <end position="955"/>
    </location>
</feature>
<dbReference type="InterPro" id="IPR032675">
    <property type="entry name" value="LRR_dom_sf"/>
</dbReference>
<comment type="similarity">
    <text evidence="1">Belongs to the disease resistance NB-LRR family.</text>
</comment>
<keyword evidence="5" id="KW-0175">Coiled coil</keyword>
<protein>
    <recommendedName>
        <fullName evidence="11">AAA+ ATPase domain-containing protein</fullName>
    </recommendedName>
</protein>
<dbReference type="GO" id="GO:0005524">
    <property type="term" value="F:ATP binding"/>
    <property type="evidence" value="ECO:0007669"/>
    <property type="project" value="UniProtKB-KW"/>
</dbReference>
<dbReference type="Gene3D" id="1.10.8.430">
    <property type="entry name" value="Helical domain of apoptotic protease-activating factors"/>
    <property type="match status" value="1"/>
</dbReference>
<evidence type="ECO:0000256" key="2">
    <source>
        <dbReference type="ARBA" id="ARBA00022741"/>
    </source>
</evidence>
<dbReference type="InterPro" id="IPR042197">
    <property type="entry name" value="Apaf_helical"/>
</dbReference>
<dbReference type="EMBL" id="JBJKBG010000002">
    <property type="protein sequence ID" value="KAL3750238.1"/>
    <property type="molecule type" value="Genomic_DNA"/>
</dbReference>
<dbReference type="InterPro" id="IPR002182">
    <property type="entry name" value="NB-ARC"/>
</dbReference>
<keyword evidence="6" id="KW-0472">Membrane</keyword>
<keyword evidence="6" id="KW-0812">Transmembrane</keyword>
<sequence length="959" mass="109534">MVEDFVAGIASKLGEYLIAPIGRQFGYVLFYKSYVEDLKNEVKELETARQRVQHVVDEAGRNRKPIQTAVEDWLESVKKEAEEAENLLKHGESAKSACFRGWLPNPVVRHPIGRKVKKITKVIHGLHQKSQNGNFEKVYYENTPIGFVNATTSTARPVDKKEDGLKSRALITGDVMKAIADDKVRVIGVYGPGGVGKSKLLEDVERRVKEENLFDVVAMANVSRNPNLKRIQKEITDVLGLHLMNEKTVRGRAYRLREALESDPKKNVLIILDDLWEKLELKEIGIPCGDDNKARDCKLLVTSRNRDVLRIAMGSEKEFRLDELKHEEARRLFERTMGNRVNDPEFETRVDGVVKNCGGLPLLIVPLAKGLKHKDSAAWRNASTNIDLSNVKSHVELSYNDLKEERIRSLFLVCALTSGRISTRVSLIYCMGLGLFKKFSNTIQKARDRLIEDLHTLQDSSLLLESDDMEQFKMHDIFVDVASSMHDEFMDMKWNALVGRKDYGFKEWSGDELRKCTTISFPHVGIDELPEKLDCPNLRMFLLFEDNPSLKIHDLFFKSMKKLQVLDLTGLSLTSLPSSIEFLENLKSLSLDFCHLDDVTVLGKLKGLQFLSLLDSTITRLPPKIGGLTELRFLDLRGCARLKVIERGMLGRLVNLEELYMEDSFDQWEAEDKASQSNASLAELKSMKKLSTLYIAIPHSANLSRDLPFGKLNKYKIQIGDVWDWSGEYKESKTLKLKLDSGNLLEKWVQRCLRMTQDLHLDGLQGGIDTIHDLCIEGFQELRHLHVQNSPSIQYIVHSMENVQCTAFTKLESLFLENLNKMEKICRGCLSSESLSKLKIVKVDNCGEIKHLFTFPMTRIFLQLEEIEISRCHLMQLIVADAEADEDKIEINDDPTVNSCNLRRLTLRNLPKMASFQETVDHSVVFFDTRQVNFMLYRGVVFFYMWTILIGGNLLRLDL</sequence>
<dbReference type="AlphaFoldDB" id="A0ABD3LFF2"/>
<dbReference type="PANTHER" id="PTHR33463">
    <property type="entry name" value="NB-ARC DOMAIN-CONTAINING PROTEIN-RELATED"/>
    <property type="match status" value="1"/>
</dbReference>
<dbReference type="Pfam" id="PF23247">
    <property type="entry name" value="LRR_RPS2"/>
    <property type="match status" value="1"/>
</dbReference>
<evidence type="ECO:0000313" key="10">
    <source>
        <dbReference type="Proteomes" id="UP001634007"/>
    </source>
</evidence>
<dbReference type="InterPro" id="IPR057135">
    <property type="entry name" value="At4g27190-like_LRR"/>
</dbReference>
<keyword evidence="4" id="KW-0067">ATP-binding</keyword>
<keyword evidence="6" id="KW-1133">Transmembrane helix</keyword>
<keyword evidence="2" id="KW-0547">Nucleotide-binding</keyword>
<evidence type="ECO:0000313" key="9">
    <source>
        <dbReference type="EMBL" id="KAL3750238.1"/>
    </source>
</evidence>
<dbReference type="InterPro" id="IPR027417">
    <property type="entry name" value="P-loop_NTPase"/>
</dbReference>
<dbReference type="SUPFAM" id="SSF52540">
    <property type="entry name" value="P-loop containing nucleoside triphosphate hydrolases"/>
    <property type="match status" value="1"/>
</dbReference>
<dbReference type="PRINTS" id="PR00364">
    <property type="entry name" value="DISEASERSIST"/>
</dbReference>
<evidence type="ECO:0000256" key="6">
    <source>
        <dbReference type="SAM" id="Phobius"/>
    </source>
</evidence>
<keyword evidence="10" id="KW-1185">Reference proteome</keyword>
<dbReference type="Gene3D" id="3.40.50.300">
    <property type="entry name" value="P-loop containing nucleotide triphosphate hydrolases"/>
    <property type="match status" value="1"/>
</dbReference>
<dbReference type="Pfam" id="PF00931">
    <property type="entry name" value="NB-ARC"/>
    <property type="match status" value="1"/>
</dbReference>
<evidence type="ECO:0000256" key="1">
    <source>
        <dbReference type="ARBA" id="ARBA00008894"/>
    </source>
</evidence>
<organism evidence="9 10">
    <name type="scientific">Eucalyptus globulus</name>
    <name type="common">Tasmanian blue gum</name>
    <dbReference type="NCBI Taxonomy" id="34317"/>
    <lineage>
        <taxon>Eukaryota</taxon>
        <taxon>Viridiplantae</taxon>
        <taxon>Streptophyta</taxon>
        <taxon>Embryophyta</taxon>
        <taxon>Tracheophyta</taxon>
        <taxon>Spermatophyta</taxon>
        <taxon>Magnoliopsida</taxon>
        <taxon>eudicotyledons</taxon>
        <taxon>Gunneridae</taxon>
        <taxon>Pentapetalae</taxon>
        <taxon>rosids</taxon>
        <taxon>malvids</taxon>
        <taxon>Myrtales</taxon>
        <taxon>Myrtaceae</taxon>
        <taxon>Myrtoideae</taxon>
        <taxon>Eucalypteae</taxon>
        <taxon>Eucalyptus</taxon>
    </lineage>
</organism>
<evidence type="ECO:0000259" key="7">
    <source>
        <dbReference type="Pfam" id="PF00931"/>
    </source>
</evidence>
<accession>A0ABD3LFF2</accession>